<evidence type="ECO:0000313" key="3">
    <source>
        <dbReference type="Proteomes" id="UP001500236"/>
    </source>
</evidence>
<feature type="transmembrane region" description="Helical" evidence="1">
    <location>
        <begin position="97"/>
        <end position="116"/>
    </location>
</feature>
<accession>A0ABP6LSP6</accession>
<dbReference type="EMBL" id="BAAAVT010000005">
    <property type="protein sequence ID" value="GAA3057662.1"/>
    <property type="molecule type" value="Genomic_DNA"/>
</dbReference>
<sequence length="117" mass="12359">MTTSPEHRRHRPTAAELDGDAARIARRRRIFAVVVGVVLTLLVGWPVFQLLFMALASYGVAVPWMGWLLGGFVLACLPAAAAVAAGTGSVRRGLLHGLWTGATFTVLAIGVLILVLG</sequence>
<dbReference type="Proteomes" id="UP001500236">
    <property type="component" value="Unassembled WGS sequence"/>
</dbReference>
<comment type="caution">
    <text evidence="2">The sequence shown here is derived from an EMBL/GenBank/DDBJ whole genome shotgun (WGS) entry which is preliminary data.</text>
</comment>
<proteinExistence type="predicted"/>
<protein>
    <submittedName>
        <fullName evidence="2">Uncharacterized protein</fullName>
    </submittedName>
</protein>
<dbReference type="RefSeq" id="WP_344684617.1">
    <property type="nucleotide sequence ID" value="NZ_BAAAVT010000005.1"/>
</dbReference>
<reference evidence="3" key="1">
    <citation type="journal article" date="2019" name="Int. J. Syst. Evol. Microbiol.">
        <title>The Global Catalogue of Microorganisms (GCM) 10K type strain sequencing project: providing services to taxonomists for standard genome sequencing and annotation.</title>
        <authorList>
            <consortium name="The Broad Institute Genomics Platform"/>
            <consortium name="The Broad Institute Genome Sequencing Center for Infectious Disease"/>
            <person name="Wu L."/>
            <person name="Ma J."/>
        </authorList>
    </citation>
    <scope>NUCLEOTIDE SEQUENCE [LARGE SCALE GENOMIC DNA]</scope>
    <source>
        <strain evidence="3">JCM 14309</strain>
    </source>
</reference>
<feature type="transmembrane region" description="Helical" evidence="1">
    <location>
        <begin position="30"/>
        <end position="52"/>
    </location>
</feature>
<organism evidence="2 3">
    <name type="scientific">Nesterenkonia aethiopica</name>
    <dbReference type="NCBI Taxonomy" id="269144"/>
    <lineage>
        <taxon>Bacteria</taxon>
        <taxon>Bacillati</taxon>
        <taxon>Actinomycetota</taxon>
        <taxon>Actinomycetes</taxon>
        <taxon>Micrococcales</taxon>
        <taxon>Micrococcaceae</taxon>
        <taxon>Nesterenkonia</taxon>
    </lineage>
</organism>
<keyword evidence="1" id="KW-1133">Transmembrane helix</keyword>
<gene>
    <name evidence="2" type="ORF">GCM10010529_09380</name>
</gene>
<evidence type="ECO:0000313" key="2">
    <source>
        <dbReference type="EMBL" id="GAA3057662.1"/>
    </source>
</evidence>
<name>A0ABP6LSP6_9MICC</name>
<feature type="transmembrane region" description="Helical" evidence="1">
    <location>
        <begin position="64"/>
        <end position="85"/>
    </location>
</feature>
<evidence type="ECO:0000256" key="1">
    <source>
        <dbReference type="SAM" id="Phobius"/>
    </source>
</evidence>
<keyword evidence="3" id="KW-1185">Reference proteome</keyword>
<keyword evidence="1" id="KW-0812">Transmembrane</keyword>
<keyword evidence="1" id="KW-0472">Membrane</keyword>